<evidence type="ECO:0000256" key="1">
    <source>
        <dbReference type="ARBA" id="ARBA00004585"/>
    </source>
</evidence>
<keyword evidence="11" id="KW-0653">Protein transport</keyword>
<keyword evidence="8 18" id="KW-0863">Zinc-finger</keyword>
<dbReference type="InterPro" id="IPR006845">
    <property type="entry name" value="Pex_N"/>
</dbReference>
<dbReference type="InterPro" id="IPR018957">
    <property type="entry name" value="Znf_C3HC4_RING-type"/>
</dbReference>
<keyword evidence="9" id="KW-0833">Ubl conjugation pathway</keyword>
<dbReference type="STRING" id="1555241.A0A4P9WZL3"/>
<dbReference type="PANTHER" id="PTHR48178:SF1">
    <property type="entry name" value="PEROXISOME BIOGENESIS FACTOR 2"/>
    <property type="match status" value="1"/>
</dbReference>
<comment type="catalytic activity">
    <reaction evidence="16">
        <text>[E2 ubiquitin-conjugating enzyme]-S-ubiquitinyl-L-cysteine + [acceptor protein]-L-cysteine = [E2 ubiquitin-conjugating enzyme]-L-cysteine + [acceptor protein]-S-ubiquitinyl-L-cysteine.</text>
        <dbReference type="EC" id="2.3.2.36"/>
    </reaction>
</comment>
<evidence type="ECO:0000256" key="3">
    <source>
        <dbReference type="ARBA" id="ARBA00008704"/>
    </source>
</evidence>
<protein>
    <recommendedName>
        <fullName evidence="17">RING-type E3 ubiquitin transferase (cysteine targeting)</fullName>
        <ecNumber evidence="17">2.3.2.36</ecNumber>
    </recommendedName>
    <alternativeName>
        <fullName evidence="15">Peroxin-2</fullName>
    </alternativeName>
</protein>
<dbReference type="GO" id="GO:0016562">
    <property type="term" value="P:protein import into peroxisome matrix, receptor recycling"/>
    <property type="evidence" value="ECO:0007669"/>
    <property type="project" value="UniProtKB-ARBA"/>
</dbReference>
<dbReference type="EC" id="2.3.2.36" evidence="17"/>
<evidence type="ECO:0000256" key="10">
    <source>
        <dbReference type="ARBA" id="ARBA00022833"/>
    </source>
</evidence>
<feature type="domain" description="RING-type" evidence="20">
    <location>
        <begin position="274"/>
        <end position="319"/>
    </location>
</feature>
<evidence type="ECO:0000256" key="4">
    <source>
        <dbReference type="ARBA" id="ARBA00022448"/>
    </source>
</evidence>
<reference evidence="21" key="3">
    <citation type="submission" date="2018-08" db="EMBL/GenBank/DDBJ databases">
        <title>Leveraging single-cell genomics to expand the Fungal Tree of Life.</title>
        <authorList>
            <consortium name="DOE Joint Genome Institute"/>
            <person name="Ahrendt S.R."/>
            <person name="Quandt C.A."/>
            <person name="Ciobanu D."/>
            <person name="Clum A."/>
            <person name="Salamov A."/>
            <person name="Andreopoulos B."/>
            <person name="Cheng J.-F."/>
            <person name="Woyke T."/>
            <person name="Pelin A."/>
            <person name="Henrissat B."/>
            <person name="Reynolds N."/>
            <person name="Benny G.L."/>
            <person name="Smith M.E."/>
            <person name="James T.Y."/>
            <person name="Grigoriev I.V."/>
        </authorList>
    </citation>
    <scope>NUCLEOTIDE SEQUENCE</scope>
    <source>
        <strain evidence="21">ATCC 52028</strain>
    </source>
</reference>
<dbReference type="Proteomes" id="UP000268535">
    <property type="component" value="Unassembled WGS sequence"/>
</dbReference>
<evidence type="ECO:0000313" key="21">
    <source>
        <dbReference type="EMBL" id="RKO98112.1"/>
    </source>
</evidence>
<dbReference type="OrthoDB" id="1701437at2759"/>
<dbReference type="Pfam" id="PF00097">
    <property type="entry name" value="zf-C3HC4"/>
    <property type="match status" value="1"/>
</dbReference>
<feature type="region of interest" description="Disordered" evidence="19">
    <location>
        <begin position="1"/>
        <end position="20"/>
    </location>
</feature>
<reference evidence="23 24" key="1">
    <citation type="journal article" date="2018" name="Nat. Microbiol.">
        <title>Leveraging single-cell genomics to expand the fungal tree of life.</title>
        <authorList>
            <person name="Ahrendt S.R."/>
            <person name="Quandt C.A."/>
            <person name="Ciobanu D."/>
            <person name="Clum A."/>
            <person name="Salamov A."/>
            <person name="Andreopoulos B."/>
            <person name="Cheng J.F."/>
            <person name="Woyke T."/>
            <person name="Pelin A."/>
            <person name="Henrissat B."/>
            <person name="Reynolds N.K."/>
            <person name="Benny G.L."/>
            <person name="Smith M.E."/>
            <person name="James T.Y."/>
            <person name="Grigoriev I.V."/>
        </authorList>
    </citation>
    <scope>NUCLEOTIDE SEQUENCE [LARGE SCALE GENOMIC DNA]</scope>
    <source>
        <strain evidence="23 24">ATCC 52028</strain>
    </source>
</reference>
<reference evidence="22" key="2">
    <citation type="submission" date="2018-04" db="EMBL/GenBank/DDBJ databases">
        <title>Leveraging single-cell genomics to expand the Fungal Tree of Life.</title>
        <authorList>
            <consortium name="DOE Joint Genome Institute"/>
            <person name="Ahrendt S.R."/>
            <person name="Quandt C.A."/>
            <person name="Ciobanu D."/>
            <person name="Clum A."/>
            <person name="Salamov A."/>
            <person name="Andreopoulos B."/>
            <person name="Cheng J.-F."/>
            <person name="Woyke T."/>
            <person name="Pelin A."/>
            <person name="Henrissat B."/>
            <person name="Benny G.L."/>
            <person name="Smith M.E."/>
            <person name="James T.Y."/>
            <person name="Grigoriev I.V."/>
        </authorList>
    </citation>
    <scope>NUCLEOTIDE SEQUENCE</scope>
    <source>
        <strain evidence="22">ATCC 52028</strain>
    </source>
</reference>
<keyword evidence="7" id="KW-0479">Metal-binding</keyword>
<name>A0A4P9WZL3_9FUNG</name>
<dbReference type="GO" id="GO:0061630">
    <property type="term" value="F:ubiquitin protein ligase activity"/>
    <property type="evidence" value="ECO:0007669"/>
    <property type="project" value="UniProtKB-EC"/>
</dbReference>
<evidence type="ECO:0000256" key="13">
    <source>
        <dbReference type="ARBA" id="ARBA00023136"/>
    </source>
</evidence>
<evidence type="ECO:0000256" key="14">
    <source>
        <dbReference type="ARBA" id="ARBA00023140"/>
    </source>
</evidence>
<keyword evidence="24" id="KW-1185">Reference proteome</keyword>
<comment type="pathway">
    <text evidence="2">Protein modification; protein ubiquitination.</text>
</comment>
<dbReference type="SUPFAM" id="SSF57850">
    <property type="entry name" value="RING/U-box"/>
    <property type="match status" value="1"/>
</dbReference>
<dbReference type="Pfam" id="PF04757">
    <property type="entry name" value="Pex2_Pex12"/>
    <property type="match status" value="1"/>
</dbReference>
<dbReference type="EMBL" id="ML009115">
    <property type="protein sequence ID" value="RKO98112.1"/>
    <property type="molecule type" value="Genomic_DNA"/>
</dbReference>
<evidence type="ECO:0000256" key="17">
    <source>
        <dbReference type="ARBA" id="ARBA00034523"/>
    </source>
</evidence>
<evidence type="ECO:0000256" key="18">
    <source>
        <dbReference type="PROSITE-ProRule" id="PRU00175"/>
    </source>
</evidence>
<evidence type="ECO:0000256" key="11">
    <source>
        <dbReference type="ARBA" id="ARBA00022927"/>
    </source>
</evidence>
<evidence type="ECO:0000256" key="7">
    <source>
        <dbReference type="ARBA" id="ARBA00022723"/>
    </source>
</evidence>
<accession>A0A4P9WZL3</accession>
<evidence type="ECO:0000313" key="23">
    <source>
        <dbReference type="Proteomes" id="UP000268535"/>
    </source>
</evidence>
<dbReference type="PANTHER" id="PTHR48178">
    <property type="entry name" value="PEROXISOME BIOGENESIS FACTOR 2"/>
    <property type="match status" value="1"/>
</dbReference>
<gene>
    <name evidence="21" type="ORF">CAUPRSCDRAFT_5442</name>
    <name evidence="22" type="ORF">CXG81DRAFT_8620</name>
</gene>
<evidence type="ECO:0000256" key="15">
    <source>
        <dbReference type="ARBA" id="ARBA00032511"/>
    </source>
</evidence>
<evidence type="ECO:0000256" key="6">
    <source>
        <dbReference type="ARBA" id="ARBA00022692"/>
    </source>
</evidence>
<evidence type="ECO:0000256" key="2">
    <source>
        <dbReference type="ARBA" id="ARBA00004906"/>
    </source>
</evidence>
<evidence type="ECO:0000256" key="16">
    <source>
        <dbReference type="ARBA" id="ARBA00034438"/>
    </source>
</evidence>
<dbReference type="GO" id="GO:0008270">
    <property type="term" value="F:zinc ion binding"/>
    <property type="evidence" value="ECO:0007669"/>
    <property type="project" value="UniProtKB-KW"/>
</dbReference>
<evidence type="ECO:0000256" key="19">
    <source>
        <dbReference type="SAM" id="MobiDB-lite"/>
    </source>
</evidence>
<dbReference type="InterPro" id="IPR013083">
    <property type="entry name" value="Znf_RING/FYVE/PHD"/>
</dbReference>
<dbReference type="PROSITE" id="PS00518">
    <property type="entry name" value="ZF_RING_1"/>
    <property type="match status" value="1"/>
</dbReference>
<keyword evidence="6" id="KW-0812">Transmembrane</keyword>
<comment type="subcellular location">
    <subcellularLocation>
        <location evidence="1">Peroxisome membrane</location>
        <topology evidence="1">Multi-pass membrane protein</topology>
    </subcellularLocation>
</comment>
<dbReference type="InterPro" id="IPR001841">
    <property type="entry name" value="Znf_RING"/>
</dbReference>
<evidence type="ECO:0000256" key="9">
    <source>
        <dbReference type="ARBA" id="ARBA00022786"/>
    </source>
</evidence>
<dbReference type="InterPro" id="IPR025654">
    <property type="entry name" value="PEX2/10"/>
</dbReference>
<evidence type="ECO:0000313" key="22">
    <source>
        <dbReference type="EMBL" id="RKP04105.1"/>
    </source>
</evidence>
<comment type="similarity">
    <text evidence="3">Belongs to the pex2/pex10/pex12 family.</text>
</comment>
<proteinExistence type="inferred from homology"/>
<dbReference type="Gene3D" id="3.30.40.10">
    <property type="entry name" value="Zinc/RING finger domain, C3HC4 (zinc finger)"/>
    <property type="match status" value="1"/>
</dbReference>
<dbReference type="EMBL" id="ML014113">
    <property type="protein sequence ID" value="RKP04105.1"/>
    <property type="molecule type" value="Genomic_DNA"/>
</dbReference>
<dbReference type="InterPro" id="IPR017907">
    <property type="entry name" value="Znf_RING_CS"/>
</dbReference>
<keyword evidence="10" id="KW-0862">Zinc</keyword>
<evidence type="ECO:0000256" key="8">
    <source>
        <dbReference type="ARBA" id="ARBA00022771"/>
    </source>
</evidence>
<keyword evidence="13" id="KW-0472">Membrane</keyword>
<evidence type="ECO:0000256" key="12">
    <source>
        <dbReference type="ARBA" id="ARBA00022989"/>
    </source>
</evidence>
<keyword evidence="5" id="KW-0808">Transferase</keyword>
<evidence type="ECO:0000259" key="20">
    <source>
        <dbReference type="PROSITE" id="PS50089"/>
    </source>
</evidence>
<dbReference type="SMART" id="SM00184">
    <property type="entry name" value="RING"/>
    <property type="match status" value="1"/>
</dbReference>
<keyword evidence="4" id="KW-0813">Transport</keyword>
<organism evidence="21 23">
    <name type="scientific">Caulochytrium protostelioides</name>
    <dbReference type="NCBI Taxonomy" id="1555241"/>
    <lineage>
        <taxon>Eukaryota</taxon>
        <taxon>Fungi</taxon>
        <taxon>Fungi incertae sedis</taxon>
        <taxon>Chytridiomycota</taxon>
        <taxon>Chytridiomycota incertae sedis</taxon>
        <taxon>Chytridiomycetes</taxon>
        <taxon>Caulochytriales</taxon>
        <taxon>Caulochytriaceae</taxon>
        <taxon>Caulochytrium</taxon>
    </lineage>
</organism>
<dbReference type="GO" id="GO:0016567">
    <property type="term" value="P:protein ubiquitination"/>
    <property type="evidence" value="ECO:0007669"/>
    <property type="project" value="UniProtKB-ARBA"/>
</dbReference>
<dbReference type="Proteomes" id="UP000274922">
    <property type="component" value="Unassembled WGS sequence"/>
</dbReference>
<keyword evidence="14" id="KW-0576">Peroxisome</keyword>
<sequence length="339" mass="39028">MICDPADESSKTPWDRGVTRSGHIPLSQQLVSAIISRVNQIDAHVLDDELVGIISGSILKLLSSWHPQIRTQYSNEIKAVTKALLIHTTLFRTGATYGMKIENLVYIQMTRPSATTSVKNVGAETPLRRISPPLSGKTKLMYFLFSPPTTRLKATISRRIAALRLHMSKQRLWKVMILSERMFNLAVLLNRLMFLRDGRYYSVLERFLGMRMVYRSLSVERFISFEYMNRQLVWQTITEFLLVTLPLIRRFSVIPKMSFMWRPRSRLHLPKHICPICMERGESDVQIKLPYAMDCGHFYCYYCIQSSLMRNPKALCMRCGQATTTITPAPSFHNAISIS</sequence>
<dbReference type="AlphaFoldDB" id="A0A4P9WZL3"/>
<feature type="compositionally biased region" description="Basic and acidic residues" evidence="19">
    <location>
        <begin position="8"/>
        <end position="18"/>
    </location>
</feature>
<dbReference type="GO" id="GO:0005778">
    <property type="term" value="C:peroxisomal membrane"/>
    <property type="evidence" value="ECO:0007669"/>
    <property type="project" value="UniProtKB-SubCell"/>
</dbReference>
<evidence type="ECO:0000256" key="5">
    <source>
        <dbReference type="ARBA" id="ARBA00022679"/>
    </source>
</evidence>
<keyword evidence="12" id="KW-1133">Transmembrane helix</keyword>
<evidence type="ECO:0000313" key="24">
    <source>
        <dbReference type="Proteomes" id="UP000274922"/>
    </source>
</evidence>
<dbReference type="PROSITE" id="PS50089">
    <property type="entry name" value="ZF_RING_2"/>
    <property type="match status" value="1"/>
</dbReference>